<dbReference type="Proteomes" id="UP000050511">
    <property type="component" value="Unassembled WGS sequence"/>
</dbReference>
<organism evidence="1 2">
    <name type="scientific">Lactiplantibacillus plantarum WJL</name>
    <dbReference type="NCBI Taxonomy" id="1350466"/>
    <lineage>
        <taxon>Bacteria</taxon>
        <taxon>Bacillati</taxon>
        <taxon>Bacillota</taxon>
        <taxon>Bacilli</taxon>
        <taxon>Lactobacillales</taxon>
        <taxon>Lactobacillaceae</taxon>
        <taxon>Lactiplantibacillus</taxon>
    </lineage>
</organism>
<sequence>MSNKREALAELRTLRDFVRKDSHDLQLVRNHDIVSKTPALWAYSFYSSHLHFIEFNQKNISWNADEFDQAKIGYEMAKPEGAD</sequence>
<protein>
    <submittedName>
        <fullName evidence="1">Uncharacterized protein</fullName>
    </submittedName>
</protein>
<dbReference type="AlphaFoldDB" id="A0A837P5M4"/>
<reference evidence="1 2" key="1">
    <citation type="submission" date="2015-10" db="EMBL/GenBank/DDBJ databases">
        <title>Resequencing of Lactobacillus plantarum WJL strain genome.</title>
        <authorList>
            <person name="Martino M.E."/>
        </authorList>
    </citation>
    <scope>NUCLEOTIDE SEQUENCE [LARGE SCALE GENOMIC DNA]</scope>
    <source>
        <strain evidence="1 2">WJL</strain>
    </source>
</reference>
<comment type="caution">
    <text evidence="1">The sequence shown here is derived from an EMBL/GenBank/DDBJ whole genome shotgun (WGS) entry which is preliminary data.</text>
</comment>
<name>A0A837P5M4_LACPN</name>
<proteinExistence type="predicted"/>
<dbReference type="EMBL" id="LKLZ01000003">
    <property type="protein sequence ID" value="KPN44273.1"/>
    <property type="molecule type" value="Genomic_DNA"/>
</dbReference>
<accession>A0A837P5M4</accession>
<gene>
    <name evidence="1" type="ORF">WJL_1350</name>
</gene>
<evidence type="ECO:0000313" key="2">
    <source>
        <dbReference type="Proteomes" id="UP000050511"/>
    </source>
</evidence>
<evidence type="ECO:0000313" key="1">
    <source>
        <dbReference type="EMBL" id="KPN44273.1"/>
    </source>
</evidence>